<keyword evidence="3" id="KW-1133">Transmembrane helix</keyword>
<dbReference type="OrthoDB" id="504485at2"/>
<feature type="transmembrane region" description="Helical" evidence="3">
    <location>
        <begin position="366"/>
        <end position="385"/>
    </location>
</feature>
<evidence type="ECO:0000259" key="4">
    <source>
        <dbReference type="PROSITE" id="PS50011"/>
    </source>
</evidence>
<dbReference type="RefSeq" id="WP_027840822.1">
    <property type="nucleotide sequence ID" value="NZ_LMTZ01000151.1"/>
</dbReference>
<dbReference type="PROSITE" id="PS00108">
    <property type="entry name" value="PROTEIN_KINASE_ST"/>
    <property type="match status" value="1"/>
</dbReference>
<evidence type="ECO:0000256" key="1">
    <source>
        <dbReference type="ARBA" id="ARBA00022741"/>
    </source>
</evidence>
<protein>
    <recommendedName>
        <fullName evidence="4">Protein kinase domain-containing protein</fullName>
    </recommendedName>
</protein>
<dbReference type="Gene3D" id="1.10.510.10">
    <property type="entry name" value="Transferase(Phosphotransferase) domain 1"/>
    <property type="match status" value="1"/>
</dbReference>
<dbReference type="Gene3D" id="3.30.200.20">
    <property type="entry name" value="Phosphorylase Kinase, domain 1"/>
    <property type="match status" value="1"/>
</dbReference>
<keyword evidence="3" id="KW-0812">Transmembrane</keyword>
<keyword evidence="3" id="KW-0472">Membrane</keyword>
<proteinExistence type="predicted"/>
<dbReference type="PANTHER" id="PTHR24363:SF7">
    <property type="entry name" value="SERINE_THREONINE-PROTEIN KINASE-LIKE PROTEIN E"/>
    <property type="match status" value="1"/>
</dbReference>
<feature type="transmembrane region" description="Helical" evidence="3">
    <location>
        <begin position="334"/>
        <end position="354"/>
    </location>
</feature>
<dbReference type="Proteomes" id="UP000053372">
    <property type="component" value="Unassembled WGS sequence"/>
</dbReference>
<evidence type="ECO:0000313" key="5">
    <source>
        <dbReference type="EMBL" id="KST62741.1"/>
    </source>
</evidence>
<evidence type="ECO:0000256" key="2">
    <source>
        <dbReference type="ARBA" id="ARBA00022840"/>
    </source>
</evidence>
<reference evidence="5 6" key="1">
    <citation type="journal article" date="2015" name="Genome Announc.">
        <title>Draft Genome of the Euendolithic (true boring) Cyanobacterium Mastigocoleus testarum strain BC008.</title>
        <authorList>
            <person name="Guida B.S."/>
            <person name="Garcia-Pichel F."/>
        </authorList>
    </citation>
    <scope>NUCLEOTIDE SEQUENCE [LARGE SCALE GENOMIC DNA]</scope>
    <source>
        <strain evidence="5 6">BC008</strain>
    </source>
</reference>
<dbReference type="GO" id="GO:0004674">
    <property type="term" value="F:protein serine/threonine kinase activity"/>
    <property type="evidence" value="ECO:0007669"/>
    <property type="project" value="TreeGrafter"/>
</dbReference>
<sequence length="498" mass="57357">MKDKVLQGRYQIQRQLRKNAGRRALLAKDLVTEELVIIKLLIFGNDFKWQDLKLLTREAQILQELSHPAIPRYLDYFELDLPDLKGFALVQTHIPAKSLVEHLRAGRTFSEVELKQIAKSLLKVLIYLHECLPPVIHRDLKASNILLGEPPSYYLKHRTSSNSKSRKKFGSDSLTHRSWENVGQVYIVDFGSVKTAMAQQDGTMTVVGTYGYMPPEQFGGRAFPASDLYGLGATLIHLVTGKHPADLLQDDMTIKFEELVNLSPAFVDWLKWLTEPSLKLRMGSARKALEALDMLSHRHFPLVVFQPQDSKIKYLNQKDLLEVIIPPPGFSLRVGFLCFFDLIWLSLLINWSISVWGKPLLVLFPLFHWVFAIWILLAILFTLFGKIRFSLTPKKISLTYELFGLKYPSPFSAHSDDIWKIELLDRHIVKPQGARVEPIRVSVPNKLIIWARKRKYILGQNTLTQWLRISQRKVLHASELDWLAQEIGDWLELPISRE</sequence>
<dbReference type="SMART" id="SM00220">
    <property type="entry name" value="S_TKc"/>
    <property type="match status" value="1"/>
</dbReference>
<dbReference type="PROSITE" id="PS50011">
    <property type="entry name" value="PROTEIN_KINASE_DOM"/>
    <property type="match status" value="1"/>
</dbReference>
<dbReference type="AlphaFoldDB" id="A0A0V7ZDX1"/>
<dbReference type="SUPFAM" id="SSF56112">
    <property type="entry name" value="Protein kinase-like (PK-like)"/>
    <property type="match status" value="1"/>
</dbReference>
<dbReference type="GO" id="GO:0005524">
    <property type="term" value="F:ATP binding"/>
    <property type="evidence" value="ECO:0007669"/>
    <property type="project" value="UniProtKB-KW"/>
</dbReference>
<dbReference type="CDD" id="cd14014">
    <property type="entry name" value="STKc_PknB_like"/>
    <property type="match status" value="1"/>
</dbReference>
<dbReference type="EMBL" id="LMTZ01000151">
    <property type="protein sequence ID" value="KST62741.1"/>
    <property type="molecule type" value="Genomic_DNA"/>
</dbReference>
<keyword evidence="2" id="KW-0067">ATP-binding</keyword>
<organism evidence="5 6">
    <name type="scientific">Mastigocoleus testarum BC008</name>
    <dbReference type="NCBI Taxonomy" id="371196"/>
    <lineage>
        <taxon>Bacteria</taxon>
        <taxon>Bacillati</taxon>
        <taxon>Cyanobacteriota</taxon>
        <taxon>Cyanophyceae</taxon>
        <taxon>Nostocales</taxon>
        <taxon>Hapalosiphonaceae</taxon>
        <taxon>Mastigocoleus</taxon>
    </lineage>
</organism>
<dbReference type="InterPro" id="IPR008271">
    <property type="entry name" value="Ser/Thr_kinase_AS"/>
</dbReference>
<keyword evidence="1" id="KW-0547">Nucleotide-binding</keyword>
<gene>
    <name evidence="5" type="ORF">BC008_38625</name>
</gene>
<evidence type="ECO:0000313" key="6">
    <source>
        <dbReference type="Proteomes" id="UP000053372"/>
    </source>
</evidence>
<keyword evidence="6" id="KW-1185">Reference proteome</keyword>
<dbReference type="InterPro" id="IPR011009">
    <property type="entry name" value="Kinase-like_dom_sf"/>
</dbReference>
<comment type="caution">
    <text evidence="5">The sequence shown here is derived from an EMBL/GenBank/DDBJ whole genome shotgun (WGS) entry which is preliminary data.</text>
</comment>
<accession>A0A0V7ZDX1</accession>
<evidence type="ECO:0000256" key="3">
    <source>
        <dbReference type="SAM" id="Phobius"/>
    </source>
</evidence>
<dbReference type="Pfam" id="PF00069">
    <property type="entry name" value="Pkinase"/>
    <property type="match status" value="1"/>
</dbReference>
<dbReference type="InterPro" id="IPR000719">
    <property type="entry name" value="Prot_kinase_dom"/>
</dbReference>
<dbReference type="PANTHER" id="PTHR24363">
    <property type="entry name" value="SERINE/THREONINE PROTEIN KINASE"/>
    <property type="match status" value="1"/>
</dbReference>
<name>A0A0V7ZDX1_9CYAN</name>
<feature type="domain" description="Protein kinase" evidence="4">
    <location>
        <begin position="10"/>
        <end position="300"/>
    </location>
</feature>